<dbReference type="PANTHER" id="PTHR22946">
    <property type="entry name" value="DIENELACTONE HYDROLASE DOMAIN-CONTAINING PROTEIN-RELATED"/>
    <property type="match status" value="1"/>
</dbReference>
<reference evidence="6" key="1">
    <citation type="submission" date="2016-06" db="EMBL/GenBank/DDBJ databases">
        <authorList>
            <person name="Varghese N."/>
            <person name="Submissions Spin"/>
        </authorList>
    </citation>
    <scope>NUCLEOTIDE SEQUENCE [LARGE SCALE GENOMIC DNA]</scope>
    <source>
        <strain evidence="6">DSM 44100</strain>
    </source>
</reference>
<feature type="compositionally biased region" description="Pro residues" evidence="3">
    <location>
        <begin position="312"/>
        <end position="322"/>
    </location>
</feature>
<dbReference type="EMBL" id="FMCU01000029">
    <property type="protein sequence ID" value="SCF48875.1"/>
    <property type="molecule type" value="Genomic_DNA"/>
</dbReference>
<dbReference type="STRING" id="121616.GA0070216_12930"/>
<dbReference type="PANTHER" id="PTHR22946:SF9">
    <property type="entry name" value="POLYKETIDE TRANSFERASE AF380"/>
    <property type="match status" value="1"/>
</dbReference>
<dbReference type="Pfam" id="PF12740">
    <property type="entry name" value="PETase"/>
    <property type="match status" value="1"/>
</dbReference>
<dbReference type="InterPro" id="IPR050261">
    <property type="entry name" value="FrsA_esterase"/>
</dbReference>
<keyword evidence="6" id="KW-1185">Reference proteome</keyword>
<dbReference type="InterPro" id="IPR041127">
    <property type="entry name" value="PET_hydrolase/cutinase-like"/>
</dbReference>
<evidence type="ECO:0000256" key="1">
    <source>
        <dbReference type="ARBA" id="ARBA00008645"/>
    </source>
</evidence>
<evidence type="ECO:0000313" key="5">
    <source>
        <dbReference type="EMBL" id="SCF48875.1"/>
    </source>
</evidence>
<dbReference type="InterPro" id="IPR035992">
    <property type="entry name" value="Ricin_B-like_lectins"/>
</dbReference>
<evidence type="ECO:0000313" key="6">
    <source>
        <dbReference type="Proteomes" id="UP000198797"/>
    </source>
</evidence>
<dbReference type="InterPro" id="IPR029058">
    <property type="entry name" value="AB_hydrolase_fold"/>
</dbReference>
<dbReference type="Gene3D" id="2.80.10.50">
    <property type="match status" value="1"/>
</dbReference>
<dbReference type="InterPro" id="IPR000772">
    <property type="entry name" value="Ricin_B_lectin"/>
</dbReference>
<dbReference type="AlphaFoldDB" id="A0A1C5AUH2"/>
<feature type="region of interest" description="Disordered" evidence="3">
    <location>
        <begin position="305"/>
        <end position="326"/>
    </location>
</feature>
<feature type="domain" description="Ricin B lectin" evidence="4">
    <location>
        <begin position="323"/>
        <end position="449"/>
    </location>
</feature>
<accession>A0A1C5AUH2</accession>
<dbReference type="Proteomes" id="UP000198797">
    <property type="component" value="Unassembled WGS sequence"/>
</dbReference>
<dbReference type="Gene3D" id="3.40.50.1820">
    <property type="entry name" value="alpha/beta hydrolase"/>
    <property type="match status" value="1"/>
</dbReference>
<organism evidence="5 6">
    <name type="scientific">Micromonospora matsumotoense</name>
    <dbReference type="NCBI Taxonomy" id="121616"/>
    <lineage>
        <taxon>Bacteria</taxon>
        <taxon>Bacillati</taxon>
        <taxon>Actinomycetota</taxon>
        <taxon>Actinomycetes</taxon>
        <taxon>Micromonosporales</taxon>
        <taxon>Micromonosporaceae</taxon>
        <taxon>Micromonospora</taxon>
    </lineage>
</organism>
<dbReference type="SMART" id="SM00458">
    <property type="entry name" value="RICIN"/>
    <property type="match status" value="1"/>
</dbReference>
<protein>
    <submittedName>
        <fullName evidence="5">Dienelactone hydrolase</fullName>
    </submittedName>
</protein>
<proteinExistence type="inferred from homology"/>
<keyword evidence="2 5" id="KW-0378">Hydrolase</keyword>
<dbReference type="SUPFAM" id="SSF53474">
    <property type="entry name" value="alpha/beta-Hydrolases"/>
    <property type="match status" value="1"/>
</dbReference>
<dbReference type="PROSITE" id="PS50231">
    <property type="entry name" value="RICIN_B_LECTIN"/>
    <property type="match status" value="1"/>
</dbReference>
<sequence>MPGGAGAGRRERSSPPRRGWRIVAGGAAALLGVAMAGAAVVGSSPSAAAASYQRGPDPTVQSVAANRGTFATAEITVPRGYGFNGGKIYYPTDTSQGTWGAIAAVPGYTASWAAEGAWMGPWLASFGFVVIGIDTNSPTDFDTARGTQLLAALDYLTGQSPVRDRVDPNRLAVLGHSMGGGGAISAATRRPTLKAAIPLAPASFSQNLSGVRVPTLIMGARDDGTITPSSINSLWATKPATTKGAYVELTGGGHGFPTWGNSQVTRREIPWLKIFLDNDNRYTQFLCPSLADNTGVSRYLSECPYGSTGQPTSPPSTPPPTSGGPVRAVGAGKCLDVPNASQTNDTQLAIWDCNGGTNQRWTRTAGKQLTVYGNKCLDAAGQGTTNGTRVIIWDCTGTTNQQWNVNANGTVTGVQSGLCLDVSGGSTANGALTQLWACNNGNNQQWRLG</sequence>
<dbReference type="Pfam" id="PF00652">
    <property type="entry name" value="Ricin_B_lectin"/>
    <property type="match status" value="1"/>
</dbReference>
<name>A0A1C5AUH2_9ACTN</name>
<comment type="similarity">
    <text evidence="1">Belongs to the AB hydrolase superfamily.</text>
</comment>
<dbReference type="CDD" id="cd23418">
    <property type="entry name" value="beta-trefoil_Ricin_XLN-like"/>
    <property type="match status" value="1"/>
</dbReference>
<dbReference type="SUPFAM" id="SSF50370">
    <property type="entry name" value="Ricin B-like lectins"/>
    <property type="match status" value="1"/>
</dbReference>
<evidence type="ECO:0000259" key="4">
    <source>
        <dbReference type="SMART" id="SM00458"/>
    </source>
</evidence>
<evidence type="ECO:0000256" key="3">
    <source>
        <dbReference type="SAM" id="MobiDB-lite"/>
    </source>
</evidence>
<dbReference type="GO" id="GO:0052689">
    <property type="term" value="F:carboxylic ester hydrolase activity"/>
    <property type="evidence" value="ECO:0007669"/>
    <property type="project" value="UniProtKB-ARBA"/>
</dbReference>
<evidence type="ECO:0000256" key="2">
    <source>
        <dbReference type="ARBA" id="ARBA00022801"/>
    </source>
</evidence>
<gene>
    <name evidence="5" type="ORF">GA0070216_12930</name>
</gene>